<dbReference type="InterPro" id="IPR004360">
    <property type="entry name" value="Glyas_Fos-R_dOase_dom"/>
</dbReference>
<dbReference type="PROSITE" id="PS51819">
    <property type="entry name" value="VOC"/>
    <property type="match status" value="2"/>
</dbReference>
<evidence type="ECO:0000259" key="9">
    <source>
        <dbReference type="PROSITE" id="PS51819"/>
    </source>
</evidence>
<comment type="pathway">
    <text evidence="2 8">Secondary metabolite metabolism; methylglyoxal degradation; (R)-lactate from methylglyoxal: step 1/2.</text>
</comment>
<evidence type="ECO:0000313" key="10">
    <source>
        <dbReference type="EMBL" id="CAI1625878.1"/>
    </source>
</evidence>
<keyword evidence="5 8" id="KW-0479">Metal-binding</keyword>
<evidence type="ECO:0000256" key="7">
    <source>
        <dbReference type="ARBA" id="ARBA00023239"/>
    </source>
</evidence>
<organism evidence="10 11">
    <name type="scientific">Saccharomyces eubayanus</name>
    <name type="common">Yeast</name>
    <dbReference type="NCBI Taxonomy" id="1080349"/>
    <lineage>
        <taxon>Eukaryota</taxon>
        <taxon>Fungi</taxon>
        <taxon>Dikarya</taxon>
        <taxon>Ascomycota</taxon>
        <taxon>Saccharomycotina</taxon>
        <taxon>Saccharomycetes</taxon>
        <taxon>Saccharomycetales</taxon>
        <taxon>Saccharomycetaceae</taxon>
        <taxon>Saccharomyces</taxon>
    </lineage>
</organism>
<comment type="catalytic activity">
    <reaction evidence="8">
        <text>(R)-S-lactoylglutathione = methylglyoxal + glutathione</text>
        <dbReference type="Rhea" id="RHEA:19069"/>
        <dbReference type="ChEBI" id="CHEBI:17158"/>
        <dbReference type="ChEBI" id="CHEBI:57474"/>
        <dbReference type="ChEBI" id="CHEBI:57925"/>
        <dbReference type="EC" id="4.4.1.5"/>
    </reaction>
</comment>
<dbReference type="Proteomes" id="UP001152964">
    <property type="component" value="Chromosome 13"/>
</dbReference>
<dbReference type="PANTHER" id="PTHR10374:SF30">
    <property type="entry name" value="LACTOYLGLUTATHIONE LYASE"/>
    <property type="match status" value="1"/>
</dbReference>
<dbReference type="InterPro" id="IPR004361">
    <property type="entry name" value="Glyoxalase_1"/>
</dbReference>
<evidence type="ECO:0000256" key="3">
    <source>
        <dbReference type="ARBA" id="ARBA00010363"/>
    </source>
</evidence>
<dbReference type="Pfam" id="PF00903">
    <property type="entry name" value="Glyoxalase"/>
    <property type="match status" value="2"/>
</dbReference>
<dbReference type="SUPFAM" id="SSF54593">
    <property type="entry name" value="Glyoxalase/Bleomycin resistance protein/Dihydroxybiphenyl dioxygenase"/>
    <property type="match status" value="2"/>
</dbReference>
<evidence type="ECO:0000256" key="4">
    <source>
        <dbReference type="ARBA" id="ARBA00012081"/>
    </source>
</evidence>
<keyword evidence="6 8" id="KW-0862">Zinc</keyword>
<comment type="similarity">
    <text evidence="3 8">Belongs to the glyoxalase I family.</text>
</comment>
<comment type="function">
    <text evidence="8">Catalyzes the conversion of hemimercaptal, formed from methylglyoxal and glutathione, to S-lactoylglutathione.</text>
</comment>
<dbReference type="InterPro" id="IPR029068">
    <property type="entry name" value="Glyas_Bleomycin-R_OHBP_Dase"/>
</dbReference>
<dbReference type="NCBIfam" id="TIGR00068">
    <property type="entry name" value="glyox_I"/>
    <property type="match status" value="2"/>
</dbReference>
<evidence type="ECO:0000256" key="8">
    <source>
        <dbReference type="RuleBase" id="RU361179"/>
    </source>
</evidence>
<dbReference type="Gene3D" id="3.10.180.10">
    <property type="entry name" value="2,3-Dihydroxybiphenyl 1,2-Dioxygenase, domain 1"/>
    <property type="match status" value="2"/>
</dbReference>
<proteinExistence type="inferred from homology"/>
<sequence length="343" mass="39142">MLLLYQTEKYTISHKPTMSSDSSYYPIKIEKALNDPTLLLNHTCLRVKDPAKTVEFYTKHFGMKLLSRKDFEEAKFSLYFLSFPKNDISKNKNGEPDVFSAHGMLELTHNWGSEKDSSFKINNGNEEPHRGFGHICFSVSDINTTCEELESQGVKFKKRLSDGRQKDIAFALDPDGYWIELITYSREGQEYPKGSVGSKFNHTMVRVKNPTRSLEFYQNVLGMKLLRTSEHENAKFTLYFLGYGVPKGDSVFSCESVLELTHNWGTEDDPNFQYHNGNSEPQGYGHICVSCDDAGALCEEIEIKYGDKIQWSPKYNQGKMKNIAFLKDPDGYSIEVVPHGLIV</sequence>
<feature type="domain" description="VOC" evidence="9">
    <location>
        <begin position="39"/>
        <end position="184"/>
    </location>
</feature>
<dbReference type="EMBL" id="OX291503">
    <property type="protein sequence ID" value="CAI1625878.1"/>
    <property type="molecule type" value="Genomic_DNA"/>
</dbReference>
<evidence type="ECO:0000256" key="5">
    <source>
        <dbReference type="ARBA" id="ARBA00022723"/>
    </source>
</evidence>
<accession>A0ABN8VKT2</accession>
<name>A0ABN8VKT2_SACEU</name>
<evidence type="ECO:0000256" key="6">
    <source>
        <dbReference type="ARBA" id="ARBA00022833"/>
    </source>
</evidence>
<keyword evidence="7 8" id="KW-0456">Lyase</keyword>
<evidence type="ECO:0000313" key="11">
    <source>
        <dbReference type="Proteomes" id="UP001152964"/>
    </source>
</evidence>
<dbReference type="InterPro" id="IPR037523">
    <property type="entry name" value="VOC_core"/>
</dbReference>
<evidence type="ECO:0000256" key="1">
    <source>
        <dbReference type="ARBA" id="ARBA00001947"/>
    </source>
</evidence>
<gene>
    <name evidence="10" type="primary">U6500M01390</name>
    <name evidence="10" type="ORF">SEUBUCD650_0M01390</name>
</gene>
<dbReference type="PROSITE" id="PS00934">
    <property type="entry name" value="GLYOXALASE_I_1"/>
    <property type="match status" value="2"/>
</dbReference>
<dbReference type="PROSITE" id="PS00935">
    <property type="entry name" value="GLYOXALASE_I_2"/>
    <property type="match status" value="2"/>
</dbReference>
<dbReference type="PANTHER" id="PTHR10374">
    <property type="entry name" value="LACTOYLGLUTATHIONE LYASE GLYOXALASE I"/>
    <property type="match status" value="1"/>
</dbReference>
<comment type="cofactor">
    <cofactor evidence="1 8">
        <name>Zn(2+)</name>
        <dbReference type="ChEBI" id="CHEBI:29105"/>
    </cofactor>
</comment>
<feature type="domain" description="VOC" evidence="9">
    <location>
        <begin position="199"/>
        <end position="339"/>
    </location>
</feature>
<protein>
    <recommendedName>
        <fullName evidence="4 8">Lactoylglutathione lyase</fullName>
        <ecNumber evidence="4 8">4.4.1.5</ecNumber>
    </recommendedName>
    <alternativeName>
        <fullName evidence="8">Glyoxalase I</fullName>
    </alternativeName>
</protein>
<keyword evidence="11" id="KW-1185">Reference proteome</keyword>
<dbReference type="EC" id="4.4.1.5" evidence="4 8"/>
<reference evidence="10" key="1">
    <citation type="submission" date="2022-08" db="EMBL/GenBank/DDBJ databases">
        <authorList>
            <person name="Byrne P K."/>
        </authorList>
    </citation>
    <scope>NUCLEOTIDE SEQUENCE</scope>
    <source>
        <strain evidence="10">UCD650</strain>
    </source>
</reference>
<dbReference type="InterPro" id="IPR018146">
    <property type="entry name" value="Glyoxalase_1_CS"/>
</dbReference>
<dbReference type="CDD" id="cd07233">
    <property type="entry name" value="GlxI_Zn"/>
    <property type="match status" value="2"/>
</dbReference>
<evidence type="ECO:0000256" key="2">
    <source>
        <dbReference type="ARBA" id="ARBA00005008"/>
    </source>
</evidence>